<dbReference type="EMBL" id="CP006628">
    <property type="protein sequence ID" value="AIB09786.1"/>
    <property type="molecule type" value="Genomic_DNA"/>
</dbReference>
<name>A0A060D761_9EUKA</name>
<dbReference type="Proteomes" id="UP000243670">
    <property type="component" value="Nucleomorph 2"/>
</dbReference>
<gene>
    <name evidence="1" type="ORF">M951_chr287</name>
</gene>
<keyword evidence="1" id="KW-0542">Nucleomorph</keyword>
<proteinExistence type="predicted"/>
<protein>
    <submittedName>
        <fullName evidence="1">Uncharacterized protein</fullName>
    </submittedName>
</protein>
<evidence type="ECO:0000313" key="2">
    <source>
        <dbReference type="Proteomes" id="UP000243670"/>
    </source>
</evidence>
<dbReference type="AlphaFoldDB" id="A0A060D761"/>
<organism evidence="1 2">
    <name type="scientific">Lotharella oceanica</name>
    <dbReference type="NCBI Taxonomy" id="641309"/>
    <lineage>
        <taxon>Eukaryota</taxon>
        <taxon>Sar</taxon>
        <taxon>Rhizaria</taxon>
        <taxon>Cercozoa</taxon>
        <taxon>Chlorarachniophyceae</taxon>
        <taxon>Lotharella</taxon>
    </lineage>
</organism>
<sequence length="135" mass="16679">MNYLDMDIIIYNSFKNKIPIIYVQCFFRFSLKYLKKILQKNLIQYKKKILFIPYWVADYLILKKICLLKFPLCFSLYFLKSLFFNYKKTLLKKLCFRFLHFGILFSLNSMYYKTYKLLQKIIFFRCHGILNIFTD</sequence>
<reference evidence="1 2" key="1">
    <citation type="journal article" date="2014" name="BMC Genomics">
        <title>Nucleomorph and plastid genome sequences of the chlorarachniophyte Lotharella oceanica: convergent reductive evolution and frequent recombination in nucleomorph-bearing algae.</title>
        <authorList>
            <person name="Tanifuji G."/>
            <person name="Onodera N.T."/>
            <person name="Brown M.W."/>
            <person name="Curtis B.A."/>
            <person name="Roger A.J."/>
            <person name="Ka-Shu Wong G."/>
            <person name="Melkonian M."/>
            <person name="Archibald J.M."/>
        </authorList>
    </citation>
    <scope>NUCLEOTIDE SEQUENCE [LARGE SCALE GENOMIC DNA]</scope>
    <source>
        <strain evidence="1 2">CCMP622</strain>
    </source>
</reference>
<evidence type="ECO:0000313" key="1">
    <source>
        <dbReference type="EMBL" id="AIB09786.1"/>
    </source>
</evidence>
<geneLocation type="nucleomorph" evidence="1"/>
<accession>A0A060D761</accession>